<keyword evidence="4" id="KW-1185">Reference proteome</keyword>
<dbReference type="Gene3D" id="3.30.70.330">
    <property type="match status" value="1"/>
</dbReference>
<evidence type="ECO:0000256" key="1">
    <source>
        <dbReference type="PROSITE-ProRule" id="PRU00176"/>
    </source>
</evidence>
<proteinExistence type="predicted"/>
<protein>
    <recommendedName>
        <fullName evidence="2">RRM domain-containing protein</fullName>
    </recommendedName>
</protein>
<sequence length="118" mass="13623">MTHAMAAVGSRCTLNCFWVEDALGHDDLLDAYVANKKDKQGQRFGFVRFSNQRDADRAIERLNGFHLYGFKVRVTVARFNARTTYWRRKKGIPKQARQRGVNQEEEVKTTGEIEMLAN</sequence>
<dbReference type="InterPro" id="IPR012677">
    <property type="entry name" value="Nucleotide-bd_a/b_plait_sf"/>
</dbReference>
<accession>A0ABR1ZDU8</accession>
<keyword evidence="1" id="KW-0694">RNA-binding</keyword>
<dbReference type="PROSITE" id="PS50102">
    <property type="entry name" value="RRM"/>
    <property type="match status" value="1"/>
</dbReference>
<evidence type="ECO:0000313" key="4">
    <source>
        <dbReference type="Proteomes" id="UP001472677"/>
    </source>
</evidence>
<gene>
    <name evidence="3" type="ORF">V6N12_065984</name>
</gene>
<comment type="caution">
    <text evidence="3">The sequence shown here is derived from an EMBL/GenBank/DDBJ whole genome shotgun (WGS) entry which is preliminary data.</text>
</comment>
<dbReference type="CDD" id="cd00590">
    <property type="entry name" value="RRM_SF"/>
    <property type="match status" value="1"/>
</dbReference>
<organism evidence="3 4">
    <name type="scientific">Hibiscus sabdariffa</name>
    <name type="common">roselle</name>
    <dbReference type="NCBI Taxonomy" id="183260"/>
    <lineage>
        <taxon>Eukaryota</taxon>
        <taxon>Viridiplantae</taxon>
        <taxon>Streptophyta</taxon>
        <taxon>Embryophyta</taxon>
        <taxon>Tracheophyta</taxon>
        <taxon>Spermatophyta</taxon>
        <taxon>Magnoliopsida</taxon>
        <taxon>eudicotyledons</taxon>
        <taxon>Gunneridae</taxon>
        <taxon>Pentapetalae</taxon>
        <taxon>rosids</taxon>
        <taxon>malvids</taxon>
        <taxon>Malvales</taxon>
        <taxon>Malvaceae</taxon>
        <taxon>Malvoideae</taxon>
        <taxon>Hibiscus</taxon>
    </lineage>
</organism>
<dbReference type="InterPro" id="IPR000504">
    <property type="entry name" value="RRM_dom"/>
</dbReference>
<dbReference type="InterPro" id="IPR035979">
    <property type="entry name" value="RBD_domain_sf"/>
</dbReference>
<dbReference type="Proteomes" id="UP001472677">
    <property type="component" value="Unassembled WGS sequence"/>
</dbReference>
<name>A0ABR1ZDU8_9ROSI</name>
<dbReference type="Pfam" id="PF00076">
    <property type="entry name" value="RRM_1"/>
    <property type="match status" value="1"/>
</dbReference>
<reference evidence="3 4" key="1">
    <citation type="journal article" date="2024" name="G3 (Bethesda)">
        <title>Genome assembly of Hibiscus sabdariffa L. provides insights into metabolisms of medicinal natural products.</title>
        <authorList>
            <person name="Kim T."/>
        </authorList>
    </citation>
    <scope>NUCLEOTIDE SEQUENCE [LARGE SCALE GENOMIC DNA]</scope>
    <source>
        <strain evidence="3">TK-2024</strain>
        <tissue evidence="3">Old leaves</tissue>
    </source>
</reference>
<evidence type="ECO:0000313" key="3">
    <source>
        <dbReference type="EMBL" id="KAK8478557.1"/>
    </source>
</evidence>
<dbReference type="EMBL" id="JBBPBM010002476">
    <property type="protein sequence ID" value="KAK8478557.1"/>
    <property type="molecule type" value="Genomic_DNA"/>
</dbReference>
<evidence type="ECO:0000259" key="2">
    <source>
        <dbReference type="PROSITE" id="PS50102"/>
    </source>
</evidence>
<dbReference type="SUPFAM" id="SSF54928">
    <property type="entry name" value="RNA-binding domain, RBD"/>
    <property type="match status" value="1"/>
</dbReference>
<feature type="domain" description="RRM" evidence="2">
    <location>
        <begin position="27"/>
        <end position="79"/>
    </location>
</feature>